<name>A0A231UY55_9HYPH</name>
<evidence type="ECO:0000256" key="7">
    <source>
        <dbReference type="ARBA" id="ARBA00022989"/>
    </source>
</evidence>
<dbReference type="GO" id="GO:0006865">
    <property type="term" value="P:amino acid transport"/>
    <property type="evidence" value="ECO:0007669"/>
    <property type="project" value="TreeGrafter"/>
</dbReference>
<dbReference type="EMBL" id="NBYO01000002">
    <property type="protein sequence ID" value="OXT00878.1"/>
    <property type="molecule type" value="Genomic_DNA"/>
</dbReference>
<dbReference type="InterPro" id="IPR043429">
    <property type="entry name" value="ArtM/GltK/GlnP/TcyL/YhdX-like"/>
</dbReference>
<evidence type="ECO:0000313" key="11">
    <source>
        <dbReference type="EMBL" id="OXT00878.1"/>
    </source>
</evidence>
<dbReference type="InterPro" id="IPR035906">
    <property type="entry name" value="MetI-like_sf"/>
</dbReference>
<dbReference type="Gene3D" id="1.10.3720.10">
    <property type="entry name" value="MetI-like"/>
    <property type="match status" value="1"/>
</dbReference>
<feature type="transmembrane region" description="Helical" evidence="9">
    <location>
        <begin position="209"/>
        <end position="228"/>
    </location>
</feature>
<evidence type="ECO:0000256" key="4">
    <source>
        <dbReference type="ARBA" id="ARBA00022475"/>
    </source>
</evidence>
<evidence type="ECO:0000256" key="5">
    <source>
        <dbReference type="ARBA" id="ARBA00022519"/>
    </source>
</evidence>
<dbReference type="PANTHER" id="PTHR30614:SF10">
    <property type="entry name" value="ARGININE ABC TRANSPORTER PERMEASE PROTEIN ARTM"/>
    <property type="match status" value="1"/>
</dbReference>
<accession>A0A231UY55</accession>
<keyword evidence="12" id="KW-1185">Reference proteome</keyword>
<evidence type="ECO:0000256" key="2">
    <source>
        <dbReference type="ARBA" id="ARBA00010072"/>
    </source>
</evidence>
<keyword evidence="5" id="KW-0997">Cell inner membrane</keyword>
<keyword evidence="7 9" id="KW-1133">Transmembrane helix</keyword>
<feature type="domain" description="ABC transmembrane type-1" evidence="10">
    <location>
        <begin position="65"/>
        <end position="262"/>
    </location>
</feature>
<dbReference type="AlphaFoldDB" id="A0A231UY55"/>
<gene>
    <name evidence="11" type="ORF">B7H23_09120</name>
</gene>
<protein>
    <submittedName>
        <fullName evidence="11">Amino acid ABC transporter permease</fullName>
    </submittedName>
</protein>
<dbReference type="GO" id="GO:0043190">
    <property type="term" value="C:ATP-binding cassette (ABC) transporter complex"/>
    <property type="evidence" value="ECO:0007669"/>
    <property type="project" value="InterPro"/>
</dbReference>
<dbReference type="RefSeq" id="WP_094077692.1">
    <property type="nucleotide sequence ID" value="NZ_NBYO01000002.1"/>
</dbReference>
<dbReference type="Pfam" id="PF00528">
    <property type="entry name" value="BPD_transp_1"/>
    <property type="match status" value="1"/>
</dbReference>
<feature type="transmembrane region" description="Helical" evidence="9">
    <location>
        <begin position="136"/>
        <end position="158"/>
    </location>
</feature>
<sequence length="275" mass="30690">MPPALSIEARPAPAPAPRGWSIARLGGYAVAAVWLGLLALLVFYLVSVFSPEFMTRYGPRYLDGLWTTLLLVGISVTIGGLLSLPLALARLSGNPILNGAALLYTTFFRGTPLIAQTFLVYYGLGALNAELKSIGLWWFFREAWYCAIFAFSLHTAAYQAEILRGAIRTVPSGQREAAKTMGLSRWITFRKIILPQALIVALRPYGNEIVLMIKASAIVAVITVYDLMGQTRFVFSRSFDFQAYLWAALLYLAIVEVLRRVWDVLEERLTRHLKR</sequence>
<evidence type="ECO:0000256" key="9">
    <source>
        <dbReference type="RuleBase" id="RU363032"/>
    </source>
</evidence>
<evidence type="ECO:0000256" key="1">
    <source>
        <dbReference type="ARBA" id="ARBA00004429"/>
    </source>
</evidence>
<keyword evidence="6 9" id="KW-0812">Transmembrane</keyword>
<evidence type="ECO:0000256" key="8">
    <source>
        <dbReference type="ARBA" id="ARBA00023136"/>
    </source>
</evidence>
<reference evidence="12" key="1">
    <citation type="journal article" date="2017" name="Int. J. Syst. Evol. Microbiol.">
        <title>Notoacmeibacter marinus gen. nov., sp. nov., isolated from the gut of a limpet and proposal of Notoacmeibacteraceae fam. nov. in the order Rhizobiales of the class Alphaproteobacteria.</title>
        <authorList>
            <person name="Huang Z."/>
            <person name="Guo F."/>
            <person name="Lai Q."/>
        </authorList>
    </citation>
    <scope>NUCLEOTIDE SEQUENCE [LARGE SCALE GENOMIC DNA]</scope>
    <source>
        <strain evidence="12">XMTR2A4</strain>
    </source>
</reference>
<keyword evidence="4" id="KW-1003">Cell membrane</keyword>
<dbReference type="NCBIfam" id="TIGR01726">
    <property type="entry name" value="HEQRo_perm_3TM"/>
    <property type="match status" value="1"/>
</dbReference>
<evidence type="ECO:0000259" key="10">
    <source>
        <dbReference type="PROSITE" id="PS50928"/>
    </source>
</evidence>
<dbReference type="PROSITE" id="PS50928">
    <property type="entry name" value="ABC_TM1"/>
    <property type="match status" value="1"/>
</dbReference>
<feature type="transmembrane region" description="Helical" evidence="9">
    <location>
        <begin position="101"/>
        <end position="124"/>
    </location>
</feature>
<keyword evidence="3 9" id="KW-0813">Transport</keyword>
<dbReference type="Proteomes" id="UP000215405">
    <property type="component" value="Unassembled WGS sequence"/>
</dbReference>
<proteinExistence type="inferred from homology"/>
<dbReference type="GO" id="GO:0022857">
    <property type="term" value="F:transmembrane transporter activity"/>
    <property type="evidence" value="ECO:0007669"/>
    <property type="project" value="InterPro"/>
</dbReference>
<evidence type="ECO:0000313" key="12">
    <source>
        <dbReference type="Proteomes" id="UP000215405"/>
    </source>
</evidence>
<feature type="transmembrane region" description="Helical" evidence="9">
    <location>
        <begin position="25"/>
        <end position="46"/>
    </location>
</feature>
<dbReference type="InterPro" id="IPR010065">
    <property type="entry name" value="AA_ABC_transptr_permease_3TM"/>
</dbReference>
<organism evidence="11 12">
    <name type="scientific">Notoacmeibacter marinus</name>
    <dbReference type="NCBI Taxonomy" id="1876515"/>
    <lineage>
        <taxon>Bacteria</taxon>
        <taxon>Pseudomonadati</taxon>
        <taxon>Pseudomonadota</taxon>
        <taxon>Alphaproteobacteria</taxon>
        <taxon>Hyphomicrobiales</taxon>
        <taxon>Notoacmeibacteraceae</taxon>
        <taxon>Notoacmeibacter</taxon>
    </lineage>
</organism>
<keyword evidence="8 9" id="KW-0472">Membrane</keyword>
<dbReference type="InterPro" id="IPR000515">
    <property type="entry name" value="MetI-like"/>
</dbReference>
<comment type="subcellular location">
    <subcellularLocation>
        <location evidence="1">Cell inner membrane</location>
        <topology evidence="1">Multi-pass membrane protein</topology>
    </subcellularLocation>
    <subcellularLocation>
        <location evidence="9">Cell membrane</location>
        <topology evidence="9">Multi-pass membrane protein</topology>
    </subcellularLocation>
</comment>
<comment type="similarity">
    <text evidence="2">Belongs to the binding-protein-dependent transport system permease family. HisMQ subfamily.</text>
</comment>
<feature type="transmembrane region" description="Helical" evidence="9">
    <location>
        <begin position="243"/>
        <end position="262"/>
    </location>
</feature>
<dbReference type="PANTHER" id="PTHR30614">
    <property type="entry name" value="MEMBRANE COMPONENT OF AMINO ACID ABC TRANSPORTER"/>
    <property type="match status" value="1"/>
</dbReference>
<evidence type="ECO:0000256" key="6">
    <source>
        <dbReference type="ARBA" id="ARBA00022692"/>
    </source>
</evidence>
<evidence type="ECO:0000256" key="3">
    <source>
        <dbReference type="ARBA" id="ARBA00022448"/>
    </source>
</evidence>
<comment type="caution">
    <text evidence="11">The sequence shown here is derived from an EMBL/GenBank/DDBJ whole genome shotgun (WGS) entry which is preliminary data.</text>
</comment>
<dbReference type="SUPFAM" id="SSF161098">
    <property type="entry name" value="MetI-like"/>
    <property type="match status" value="1"/>
</dbReference>
<dbReference type="CDD" id="cd06261">
    <property type="entry name" value="TM_PBP2"/>
    <property type="match status" value="1"/>
</dbReference>
<feature type="transmembrane region" description="Helical" evidence="9">
    <location>
        <begin position="66"/>
        <end position="89"/>
    </location>
</feature>